<protein>
    <submittedName>
        <fullName evidence="3">Uncharacterized protein</fullName>
    </submittedName>
</protein>
<feature type="domain" description="Non-reducing end beta-L-arabinofuranosidase-like GH127 catalytic" evidence="1">
    <location>
        <begin position="1"/>
        <end position="173"/>
    </location>
</feature>
<reference evidence="3" key="1">
    <citation type="submission" date="2021-01" db="EMBL/GenBank/DDBJ databases">
        <authorList>
            <person name="Eckstrom K.M.E."/>
        </authorList>
    </citation>
    <scope>NUCLEOTIDE SEQUENCE</scope>
    <source>
        <strain evidence="3">UVCC 0001</strain>
    </source>
</reference>
<feature type="domain" description="Non-reducing end beta-L-arabinofuranosidase-like GH127 middle" evidence="2">
    <location>
        <begin position="289"/>
        <end position="413"/>
    </location>
</feature>
<comment type="caution">
    <text evidence="3">The sequence shown here is derived from an EMBL/GenBank/DDBJ whole genome shotgun (WGS) entry which is preliminary data.</text>
</comment>
<dbReference type="InterPro" id="IPR012878">
    <property type="entry name" value="Beta-AFase-like_GH127_cat"/>
</dbReference>
<gene>
    <name evidence="3" type="ORF">QBZ16_001360</name>
</gene>
<dbReference type="InterPro" id="IPR049046">
    <property type="entry name" value="Beta-AFase-like_GH127_middle"/>
</dbReference>
<sequence>MVAGLKECQAANGDGYLSAYPRSHFDRLEALQPVWAPYYPIHKIMQGLYDQHLLMGDPDALGMVESMANYFCTRIESLIASRGLEYWHQCLNVEFGGMNEILYELFSETGNQTYASCAQRFDKPAFLDPLLAGKDPLPGLHANTHLAQVNGFAARFDALGDHVGAQAVFNFFSIAAKVVVSIRVFSTSHAPVISLQVVSWPQGDPGAIVRASASAANGAPNDPGPVAGEWKGEHNHSWTGWGDPFNTFWCCYGSGVESFSKLADSIYFQRWMNDSREAVATSTNRLPELYVNQMISSEVRWTQLGIRVDQQADLYSPDSVVRTTLTVSSFADAKFLLKLRVPGWTNASAAVVKVDGQEVACGSQAAEGVMPASVTGIARSGLQAVNAAGHSGFYCTLGPQWRNGSTVEASFPMLATTVPLNDPRPENANLRAIKLGPFVMAGVTYGRRDVQADASDIARALEVPPAPAALVSVSRWGAQNNGEEILAVTGGGLGSNAAFSGTVISALRANVRKSRATAMEATFAVRPLPSAECGSDLGSANGDIVPSDPVECAALESMAHPGMYLDATDPSAVGPFAAPHSLGRCAPGDQDSAQAWCLSPVRRPIAGRLVLSVPAAPGYPLGARILRGASGQYLLIPIGQVIDEQYTTYFDFQSAPAVASA</sequence>
<proteinExistence type="predicted"/>
<dbReference type="Pfam" id="PF07944">
    <property type="entry name" value="Beta-AFase-like_GH127_cat"/>
    <property type="match status" value="1"/>
</dbReference>
<keyword evidence="4" id="KW-1185">Reference proteome</keyword>
<evidence type="ECO:0000259" key="1">
    <source>
        <dbReference type="Pfam" id="PF07944"/>
    </source>
</evidence>
<evidence type="ECO:0000313" key="4">
    <source>
        <dbReference type="Proteomes" id="UP001255856"/>
    </source>
</evidence>
<organism evidence="3 4">
    <name type="scientific">Prototheca wickerhamii</name>
    <dbReference type="NCBI Taxonomy" id="3111"/>
    <lineage>
        <taxon>Eukaryota</taxon>
        <taxon>Viridiplantae</taxon>
        <taxon>Chlorophyta</taxon>
        <taxon>core chlorophytes</taxon>
        <taxon>Trebouxiophyceae</taxon>
        <taxon>Chlorellales</taxon>
        <taxon>Chlorellaceae</taxon>
        <taxon>Prototheca</taxon>
    </lineage>
</organism>
<dbReference type="AlphaFoldDB" id="A0AAD9IDG5"/>
<dbReference type="PANTHER" id="PTHR31151">
    <property type="entry name" value="PROLINE-TRNA LIGASE (DUF1680)"/>
    <property type="match status" value="1"/>
</dbReference>
<name>A0AAD9IDG5_PROWI</name>
<dbReference type="EMBL" id="JASFZW010000012">
    <property type="protein sequence ID" value="KAK2076024.1"/>
    <property type="molecule type" value="Genomic_DNA"/>
</dbReference>
<dbReference type="Pfam" id="PF20736">
    <property type="entry name" value="Glyco_hydro127M"/>
    <property type="match status" value="1"/>
</dbReference>
<evidence type="ECO:0000259" key="2">
    <source>
        <dbReference type="Pfam" id="PF20736"/>
    </source>
</evidence>
<dbReference type="PANTHER" id="PTHR31151:SF0">
    <property type="entry name" value="PROLINE-TRNA LIGASE (DUF1680)"/>
    <property type="match status" value="1"/>
</dbReference>
<dbReference type="Proteomes" id="UP001255856">
    <property type="component" value="Unassembled WGS sequence"/>
</dbReference>
<evidence type="ECO:0000313" key="3">
    <source>
        <dbReference type="EMBL" id="KAK2076024.1"/>
    </source>
</evidence>
<accession>A0AAD9IDG5</accession>